<reference evidence="1 2" key="1">
    <citation type="submission" date="2018-12" db="EMBL/GenBank/DDBJ databases">
        <title>Complete genome sequence of Iodobacter sp. H11R3.</title>
        <authorList>
            <person name="Bae J.-W."/>
        </authorList>
    </citation>
    <scope>NUCLEOTIDE SEQUENCE [LARGE SCALE GENOMIC DNA]</scope>
    <source>
        <strain evidence="1 2">H11R3</strain>
    </source>
</reference>
<organism evidence="1 2">
    <name type="scientific">Iodobacter ciconiae</name>
    <dbReference type="NCBI Taxonomy" id="2496266"/>
    <lineage>
        <taxon>Bacteria</taxon>
        <taxon>Pseudomonadati</taxon>
        <taxon>Pseudomonadota</taxon>
        <taxon>Betaproteobacteria</taxon>
        <taxon>Neisseriales</taxon>
        <taxon>Chitinibacteraceae</taxon>
        <taxon>Iodobacter</taxon>
    </lineage>
</organism>
<name>A0A3S8ZVE9_9NEIS</name>
<protein>
    <submittedName>
        <fullName evidence="1">Uncharacterized protein</fullName>
    </submittedName>
</protein>
<dbReference type="EMBL" id="CP034433">
    <property type="protein sequence ID" value="AZN37436.1"/>
    <property type="molecule type" value="Genomic_DNA"/>
</dbReference>
<gene>
    <name evidence="1" type="ORF">EJO50_13650</name>
</gene>
<dbReference type="KEGG" id="iod:EJO50_13650"/>
<dbReference type="Proteomes" id="UP000282438">
    <property type="component" value="Chromosome"/>
</dbReference>
<keyword evidence="2" id="KW-1185">Reference proteome</keyword>
<dbReference type="RefSeq" id="WP_125975035.1">
    <property type="nucleotide sequence ID" value="NZ_CP034433.1"/>
</dbReference>
<dbReference type="AlphaFoldDB" id="A0A3S8ZVE9"/>
<accession>A0A3S8ZVE9</accession>
<evidence type="ECO:0000313" key="2">
    <source>
        <dbReference type="Proteomes" id="UP000282438"/>
    </source>
</evidence>
<proteinExistence type="predicted"/>
<dbReference type="OrthoDB" id="8586140at2"/>
<evidence type="ECO:0000313" key="1">
    <source>
        <dbReference type="EMBL" id="AZN37436.1"/>
    </source>
</evidence>
<sequence length="245" mass="27508">MMPEYRDLFGAPSPNLRDLFGEQAVVPQAAPVSEAFADLFANQASAAPLAKEAAPDTSATPKIIASTEGVNLRYAELIQASKQLMHHVIDLTQSVKSRENLLNNMFTEAKRQADVLQVAINPKRNILFRKTTIDKPQAHALIDQLQLFMRQELKPDLFLQNDIDELLRQTDYLDRLAGVLKADALLVLDPQDQLLNRILTQAQILALQAASTRQLTAQLDEQLLDIENWHTHFLSLLVVDIQQKL</sequence>